<dbReference type="CDD" id="cd10917">
    <property type="entry name" value="CE4_NodB_like_6s_7s"/>
    <property type="match status" value="1"/>
</dbReference>
<dbReference type="PROSITE" id="PS51677">
    <property type="entry name" value="NODB"/>
    <property type="match status" value="1"/>
</dbReference>
<dbReference type="Gene3D" id="3.20.20.370">
    <property type="entry name" value="Glycoside hydrolase/deacetylase"/>
    <property type="match status" value="1"/>
</dbReference>
<dbReference type="GO" id="GO:0005975">
    <property type="term" value="P:carbohydrate metabolic process"/>
    <property type="evidence" value="ECO:0007669"/>
    <property type="project" value="InterPro"/>
</dbReference>
<dbReference type="SUPFAM" id="SSF88713">
    <property type="entry name" value="Glycoside hydrolase/deacetylase"/>
    <property type="match status" value="1"/>
</dbReference>
<dbReference type="PANTHER" id="PTHR10587">
    <property type="entry name" value="GLYCOSYL TRANSFERASE-RELATED"/>
    <property type="match status" value="1"/>
</dbReference>
<dbReference type="AlphaFoldDB" id="A0A5Q0QEF2"/>
<dbReference type="RefSeq" id="WP_153510251.1">
    <property type="nucleotide sequence ID" value="NZ_CP045652.1"/>
</dbReference>
<protein>
    <submittedName>
        <fullName evidence="3">Polysaccharide deacetylase family protein</fullName>
    </submittedName>
</protein>
<evidence type="ECO:0000313" key="3">
    <source>
        <dbReference type="EMBL" id="QGA25912.1"/>
    </source>
</evidence>
<dbReference type="GO" id="GO:0016810">
    <property type="term" value="F:hydrolase activity, acting on carbon-nitrogen (but not peptide) bonds"/>
    <property type="evidence" value="ECO:0007669"/>
    <property type="project" value="InterPro"/>
</dbReference>
<dbReference type="InterPro" id="IPR002509">
    <property type="entry name" value="NODB_dom"/>
</dbReference>
<accession>A0A5Q0QEF2</accession>
<feature type="transmembrane region" description="Helical" evidence="1">
    <location>
        <begin position="31"/>
        <end position="54"/>
    </location>
</feature>
<organism evidence="3 4">
    <name type="scientific">Sphingobacterium zhuxiongii</name>
    <dbReference type="NCBI Taxonomy" id="2662364"/>
    <lineage>
        <taxon>Bacteria</taxon>
        <taxon>Pseudomonadati</taxon>
        <taxon>Bacteroidota</taxon>
        <taxon>Sphingobacteriia</taxon>
        <taxon>Sphingobacteriales</taxon>
        <taxon>Sphingobacteriaceae</taxon>
        <taxon>Sphingobacterium</taxon>
    </lineage>
</organism>
<evidence type="ECO:0000256" key="1">
    <source>
        <dbReference type="SAM" id="Phobius"/>
    </source>
</evidence>
<dbReference type="Pfam" id="PF01522">
    <property type="entry name" value="Polysacc_deac_1"/>
    <property type="match status" value="1"/>
</dbReference>
<evidence type="ECO:0000259" key="2">
    <source>
        <dbReference type="PROSITE" id="PS51677"/>
    </source>
</evidence>
<feature type="transmembrane region" description="Helical" evidence="1">
    <location>
        <begin position="7"/>
        <end position="25"/>
    </location>
</feature>
<feature type="domain" description="NodB homology" evidence="2">
    <location>
        <begin position="68"/>
        <end position="245"/>
    </location>
</feature>
<dbReference type="KEGG" id="sphe:GFH32_06090"/>
<reference evidence="3 4" key="1">
    <citation type="submission" date="2019-10" db="EMBL/GenBank/DDBJ databases">
        <authorList>
            <person name="Dong K."/>
        </authorList>
    </citation>
    <scope>NUCLEOTIDE SEQUENCE [LARGE SCALE GENOMIC DNA]</scope>
    <source>
        <strain evidence="4">dk4302</strain>
    </source>
</reference>
<keyword evidence="1" id="KW-1133">Transmembrane helix</keyword>
<keyword evidence="4" id="KW-1185">Reference proteome</keyword>
<dbReference type="EMBL" id="CP045652">
    <property type="protein sequence ID" value="QGA25912.1"/>
    <property type="molecule type" value="Genomic_DNA"/>
</dbReference>
<dbReference type="InterPro" id="IPR050248">
    <property type="entry name" value="Polysacc_deacetylase_ArnD"/>
</dbReference>
<evidence type="ECO:0000313" key="4">
    <source>
        <dbReference type="Proteomes" id="UP000326921"/>
    </source>
</evidence>
<keyword evidence="1" id="KW-0812">Transmembrane</keyword>
<dbReference type="Proteomes" id="UP000326921">
    <property type="component" value="Chromosome"/>
</dbReference>
<keyword evidence="1" id="KW-0472">Membrane</keyword>
<dbReference type="InterPro" id="IPR011330">
    <property type="entry name" value="Glyco_hydro/deAcase_b/a-brl"/>
</dbReference>
<proteinExistence type="predicted"/>
<name>A0A5Q0QEF2_9SPHI</name>
<sequence>MLKHRYIQVVSIVSCLIVVIGMLFYDWTIYWFVLIGLIALGLTTWGVFDIRLGYFGKTFFKAKDIGENNISLTFDDGPCPYTLQVLDLLDQYKMKATFFCIGKQLTQYPEIAKRIIAEGHSIGNHSYTHKKDIAFSSPKEMEGEIQQTDDMIEKITGQNNSMYRPPFGVTNPNVVKACKAKSKDIIGWNIRSLDTVINNEDRILKRIVPRLKAGDIVLLHDTSQRTVNVLEQLLIKMKELNLQSIPVDRLLKIERNG</sequence>
<gene>
    <name evidence="3" type="ORF">GFH32_06090</name>
</gene>